<evidence type="ECO:0000256" key="1">
    <source>
        <dbReference type="SAM" id="Phobius"/>
    </source>
</evidence>
<comment type="caution">
    <text evidence="2">The sequence shown here is derived from an EMBL/GenBank/DDBJ whole genome shotgun (WGS) entry which is preliminary data.</text>
</comment>
<evidence type="ECO:0000313" key="3">
    <source>
        <dbReference type="Proteomes" id="UP000886787"/>
    </source>
</evidence>
<dbReference type="AlphaFoldDB" id="A0A9D1CTX9"/>
<keyword evidence="1" id="KW-0812">Transmembrane</keyword>
<keyword evidence="1" id="KW-0472">Membrane</keyword>
<accession>A0A9D1CTX9</accession>
<reference evidence="2" key="1">
    <citation type="submission" date="2020-10" db="EMBL/GenBank/DDBJ databases">
        <authorList>
            <person name="Gilroy R."/>
        </authorList>
    </citation>
    <scope>NUCLEOTIDE SEQUENCE</scope>
    <source>
        <strain evidence="2">ChiSjej1B19-3389</strain>
    </source>
</reference>
<proteinExistence type="predicted"/>
<dbReference type="EMBL" id="DVFW01000021">
    <property type="protein sequence ID" value="HIQ80347.1"/>
    <property type="molecule type" value="Genomic_DNA"/>
</dbReference>
<sequence length="179" mass="21023">MEQKKIEVSYLLSKKEYVEKNLLLQQQARKKWITALCIAAGVFFILQAFFKIMQQADIVYSILSVLLGFFIAIFYDFFILRVFAKKSAENDYEVHKEKRPSYRLVMEESQITLQSDKYDLCTETAKLWKCVETKLQFLCFTGYGQAFCIPKRVLTQQQIHTLHALFMQQLPQGGYTNGW</sequence>
<feature type="transmembrane region" description="Helical" evidence="1">
    <location>
        <begin position="58"/>
        <end position="78"/>
    </location>
</feature>
<feature type="transmembrane region" description="Helical" evidence="1">
    <location>
        <begin position="32"/>
        <end position="52"/>
    </location>
</feature>
<organism evidence="2 3">
    <name type="scientific">Candidatus Scatavimonas merdigallinarum</name>
    <dbReference type="NCBI Taxonomy" id="2840914"/>
    <lineage>
        <taxon>Bacteria</taxon>
        <taxon>Bacillati</taxon>
        <taxon>Bacillota</taxon>
        <taxon>Clostridia</taxon>
        <taxon>Eubacteriales</taxon>
        <taxon>Oscillospiraceae</taxon>
        <taxon>Oscillospiraceae incertae sedis</taxon>
        <taxon>Candidatus Scatavimonas</taxon>
    </lineage>
</organism>
<name>A0A9D1CTX9_9FIRM</name>
<keyword evidence="1" id="KW-1133">Transmembrane helix</keyword>
<dbReference type="Proteomes" id="UP000886787">
    <property type="component" value="Unassembled WGS sequence"/>
</dbReference>
<reference evidence="2" key="2">
    <citation type="journal article" date="2021" name="PeerJ">
        <title>Extensive microbial diversity within the chicken gut microbiome revealed by metagenomics and culture.</title>
        <authorList>
            <person name="Gilroy R."/>
            <person name="Ravi A."/>
            <person name="Getino M."/>
            <person name="Pursley I."/>
            <person name="Horton D.L."/>
            <person name="Alikhan N.F."/>
            <person name="Baker D."/>
            <person name="Gharbi K."/>
            <person name="Hall N."/>
            <person name="Watson M."/>
            <person name="Adriaenssens E.M."/>
            <person name="Foster-Nyarko E."/>
            <person name="Jarju S."/>
            <person name="Secka A."/>
            <person name="Antonio M."/>
            <person name="Oren A."/>
            <person name="Chaudhuri R.R."/>
            <person name="La Ragione R."/>
            <person name="Hildebrand F."/>
            <person name="Pallen M.J."/>
        </authorList>
    </citation>
    <scope>NUCLEOTIDE SEQUENCE</scope>
    <source>
        <strain evidence="2">ChiSjej1B19-3389</strain>
    </source>
</reference>
<evidence type="ECO:0008006" key="4">
    <source>
        <dbReference type="Google" id="ProtNLM"/>
    </source>
</evidence>
<gene>
    <name evidence="2" type="ORF">IAD32_03590</name>
</gene>
<protein>
    <recommendedName>
        <fullName evidence="4">YcxB family protein</fullName>
    </recommendedName>
</protein>
<evidence type="ECO:0000313" key="2">
    <source>
        <dbReference type="EMBL" id="HIQ80347.1"/>
    </source>
</evidence>